<evidence type="ECO:0000259" key="4">
    <source>
        <dbReference type="PROSITE" id="PS51387"/>
    </source>
</evidence>
<dbReference type="InterPro" id="IPR016169">
    <property type="entry name" value="FAD-bd_PCMH_sub2"/>
</dbReference>
<dbReference type="GO" id="GO:0016491">
    <property type="term" value="F:oxidoreductase activity"/>
    <property type="evidence" value="ECO:0007669"/>
    <property type="project" value="UniProtKB-KW"/>
</dbReference>
<dbReference type="PANTHER" id="PTHR13878">
    <property type="entry name" value="GULONOLACTONE OXIDASE"/>
    <property type="match status" value="1"/>
</dbReference>
<gene>
    <name evidence="6" type="ORF">B0H66DRAFT_482832</name>
    <name evidence="5" type="ORF">B0H66DRAFT_486951</name>
</gene>
<accession>A0AAE0M0H6</accession>
<feature type="chain" id="PRO_5042442739" description="FAD-binding PCMH-type domain-containing protein" evidence="3">
    <location>
        <begin position="21"/>
        <end position="639"/>
    </location>
</feature>
<evidence type="ECO:0000313" key="6">
    <source>
        <dbReference type="EMBL" id="KAK3314405.1"/>
    </source>
</evidence>
<evidence type="ECO:0000313" key="7">
    <source>
        <dbReference type="Proteomes" id="UP001283341"/>
    </source>
</evidence>
<reference evidence="6" key="2">
    <citation type="submission" date="2023-06" db="EMBL/GenBank/DDBJ databases">
        <authorList>
            <consortium name="Lawrence Berkeley National Laboratory"/>
            <person name="Haridas S."/>
            <person name="Hensen N."/>
            <person name="Bonometti L."/>
            <person name="Westerberg I."/>
            <person name="Brannstrom I.O."/>
            <person name="Guillou S."/>
            <person name="Cros-Aarteil S."/>
            <person name="Calhoun S."/>
            <person name="Kuo A."/>
            <person name="Mondo S."/>
            <person name="Pangilinan J."/>
            <person name="Riley R."/>
            <person name="Labutti K."/>
            <person name="Andreopoulos B."/>
            <person name="Lipzen A."/>
            <person name="Chen C."/>
            <person name="Yanf M."/>
            <person name="Daum C."/>
            <person name="Ng V."/>
            <person name="Clum A."/>
            <person name="Steindorff A."/>
            <person name="Ohm R."/>
            <person name="Martin F."/>
            <person name="Silar P."/>
            <person name="Natvig D."/>
            <person name="Lalanne C."/>
            <person name="Gautier V."/>
            <person name="Ament-Velasquez S.L."/>
            <person name="Kruys A."/>
            <person name="Hutchinson M.I."/>
            <person name="Powell A.J."/>
            <person name="Barry K."/>
            <person name="Miller A.N."/>
            <person name="Grigoriev I.V."/>
            <person name="Debuchy R."/>
            <person name="Gladieux P."/>
            <person name="Thoren M.H."/>
            <person name="Johannesson H."/>
        </authorList>
    </citation>
    <scope>NUCLEOTIDE SEQUENCE</scope>
    <source>
        <strain evidence="6">CBS 118394</strain>
    </source>
</reference>
<evidence type="ECO:0000256" key="1">
    <source>
        <dbReference type="ARBA" id="ARBA00005466"/>
    </source>
</evidence>
<dbReference type="InterPro" id="IPR016166">
    <property type="entry name" value="FAD-bd_PCMH"/>
</dbReference>
<dbReference type="EMBL" id="JAUEDM010000007">
    <property type="protein sequence ID" value="KAK3314405.1"/>
    <property type="molecule type" value="Genomic_DNA"/>
</dbReference>
<sequence length="639" mass="69057">MRSVLTILTGSVLLTAAVSGSFPFETIQLTEADVGNFSSISFGTRDAAKPLADDAPECRAFPGSSDWPTDEEWKQLNVSLGGALLRPIPVASACYKAGDFNTYNAATCRYLVQQAGRSHFWLDDPLSTLTQWPQGATCQPALNPVGNCTRGGSPEYVVNATTVKHIQAAVNFARNKNVRLVIKNTGHDFGGRSMGAGSLSAWVHNLKSFEFIANYTSDVYSGMAVRIGAGMESWELFNHMGASGNITVVAPGGGTVGAVGGWLASGGHGTLTSKFGLGADQALEINVVTADGQFVTASSTINKDLFWALRGGGPSTYGIMTSVVLKAFPPITMASVPLSFSVNQALTPAGMNFTFPPGLAPSSLNSTATFWKGINIAYRYGTKVLDVGGYCYSYIYPLGNNSFSFTTTHNIPGMETAEISALLQPLFDELNSIGINVTNPQLSAWSSNFYSGGRRTIGTAAPAETRYRSRLFPRRNWEDDELFNETFTAIRRSIEAGYTFHGIAYSPTREVAGSPGADSAVNPAWREAVLHASLMETQPEGISAEQARERDKKVERYLDRWRAVTPGSGAYLNEGDPAEPNWQQSFYGSNYPRLLEVKRIYDPWGLFWARTTVGSEGWEVVTEDGYPFSQNGRLCKVDG</sequence>
<dbReference type="Gene3D" id="3.30.465.10">
    <property type="match status" value="2"/>
</dbReference>
<comment type="caution">
    <text evidence="6">The sequence shown here is derived from an EMBL/GenBank/DDBJ whole genome shotgun (WGS) entry which is preliminary data.</text>
</comment>
<proteinExistence type="inferred from homology"/>
<dbReference type="Pfam" id="PF08031">
    <property type="entry name" value="BBE"/>
    <property type="match status" value="1"/>
</dbReference>
<keyword evidence="2" id="KW-0560">Oxidoreductase</keyword>
<dbReference type="Pfam" id="PF01565">
    <property type="entry name" value="FAD_binding_4"/>
    <property type="match status" value="1"/>
</dbReference>
<protein>
    <recommendedName>
        <fullName evidence="4">FAD-binding PCMH-type domain-containing protein</fullName>
    </recommendedName>
</protein>
<dbReference type="AlphaFoldDB" id="A0AAE0M0H6"/>
<feature type="signal peptide" evidence="3">
    <location>
        <begin position="1"/>
        <end position="20"/>
    </location>
</feature>
<keyword evidence="3" id="KW-0732">Signal</keyword>
<dbReference type="PANTHER" id="PTHR13878:SF91">
    <property type="entry name" value="FAD BINDING DOMAIN PROTEIN (AFU_ORTHOLOGUE AFUA_6G12070)-RELATED"/>
    <property type="match status" value="1"/>
</dbReference>
<name>A0AAE0M0H6_9PEZI</name>
<dbReference type="SUPFAM" id="SSF56176">
    <property type="entry name" value="FAD-binding/transporter-associated domain-like"/>
    <property type="match status" value="1"/>
</dbReference>
<dbReference type="InterPro" id="IPR006094">
    <property type="entry name" value="Oxid_FAD_bind_N"/>
</dbReference>
<reference evidence="6" key="1">
    <citation type="journal article" date="2023" name="Mol. Phylogenet. Evol.">
        <title>Genome-scale phylogeny and comparative genomics of the fungal order Sordariales.</title>
        <authorList>
            <person name="Hensen N."/>
            <person name="Bonometti L."/>
            <person name="Westerberg I."/>
            <person name="Brannstrom I.O."/>
            <person name="Guillou S."/>
            <person name="Cros-Aarteil S."/>
            <person name="Calhoun S."/>
            <person name="Haridas S."/>
            <person name="Kuo A."/>
            <person name="Mondo S."/>
            <person name="Pangilinan J."/>
            <person name="Riley R."/>
            <person name="LaButti K."/>
            <person name="Andreopoulos B."/>
            <person name="Lipzen A."/>
            <person name="Chen C."/>
            <person name="Yan M."/>
            <person name="Daum C."/>
            <person name="Ng V."/>
            <person name="Clum A."/>
            <person name="Steindorff A."/>
            <person name="Ohm R.A."/>
            <person name="Martin F."/>
            <person name="Silar P."/>
            <person name="Natvig D.O."/>
            <person name="Lalanne C."/>
            <person name="Gautier V."/>
            <person name="Ament-Velasquez S.L."/>
            <person name="Kruys A."/>
            <person name="Hutchinson M.I."/>
            <person name="Powell A.J."/>
            <person name="Barry K."/>
            <person name="Miller A.N."/>
            <person name="Grigoriev I.V."/>
            <person name="Debuchy R."/>
            <person name="Gladieux P."/>
            <person name="Hiltunen Thoren M."/>
            <person name="Johannesson H."/>
        </authorList>
    </citation>
    <scope>NUCLEOTIDE SEQUENCE</scope>
    <source>
        <strain evidence="6">CBS 118394</strain>
    </source>
</reference>
<dbReference type="InterPro" id="IPR050432">
    <property type="entry name" value="FAD-linked_Oxidoreductases_BP"/>
</dbReference>
<evidence type="ECO:0000256" key="2">
    <source>
        <dbReference type="ARBA" id="ARBA00023002"/>
    </source>
</evidence>
<dbReference type="InterPro" id="IPR036318">
    <property type="entry name" value="FAD-bd_PCMH-like_sf"/>
</dbReference>
<dbReference type="EMBL" id="JAUEDM010000032">
    <property type="protein sequence ID" value="KAK3311743.1"/>
    <property type="molecule type" value="Genomic_DNA"/>
</dbReference>
<dbReference type="Proteomes" id="UP001283341">
    <property type="component" value="Unassembled WGS sequence"/>
</dbReference>
<dbReference type="Gene3D" id="3.40.462.20">
    <property type="match status" value="1"/>
</dbReference>
<dbReference type="PROSITE" id="PS51387">
    <property type="entry name" value="FAD_PCMH"/>
    <property type="match status" value="1"/>
</dbReference>
<feature type="domain" description="FAD-binding PCMH-type" evidence="4">
    <location>
        <begin position="149"/>
        <end position="330"/>
    </location>
</feature>
<dbReference type="InterPro" id="IPR012951">
    <property type="entry name" value="BBE"/>
</dbReference>
<organism evidence="6 7">
    <name type="scientific">Apodospora peruviana</name>
    <dbReference type="NCBI Taxonomy" id="516989"/>
    <lineage>
        <taxon>Eukaryota</taxon>
        <taxon>Fungi</taxon>
        <taxon>Dikarya</taxon>
        <taxon>Ascomycota</taxon>
        <taxon>Pezizomycotina</taxon>
        <taxon>Sordariomycetes</taxon>
        <taxon>Sordariomycetidae</taxon>
        <taxon>Sordariales</taxon>
        <taxon>Lasiosphaeriaceae</taxon>
        <taxon>Apodospora</taxon>
    </lineage>
</organism>
<evidence type="ECO:0000256" key="3">
    <source>
        <dbReference type="SAM" id="SignalP"/>
    </source>
</evidence>
<evidence type="ECO:0000313" key="5">
    <source>
        <dbReference type="EMBL" id="KAK3311743.1"/>
    </source>
</evidence>
<comment type="similarity">
    <text evidence="1">Belongs to the oxygen-dependent FAD-linked oxidoreductase family.</text>
</comment>
<dbReference type="GO" id="GO:0071949">
    <property type="term" value="F:FAD binding"/>
    <property type="evidence" value="ECO:0007669"/>
    <property type="project" value="InterPro"/>
</dbReference>
<keyword evidence="7" id="KW-1185">Reference proteome</keyword>